<reference evidence="2" key="2">
    <citation type="submission" date="2015-01" db="EMBL/GenBank/DDBJ databases">
        <title>Evolutionary Origins and Diversification of the Mycorrhizal Mutualists.</title>
        <authorList>
            <consortium name="DOE Joint Genome Institute"/>
            <consortium name="Mycorrhizal Genomics Consortium"/>
            <person name="Kohler A."/>
            <person name="Kuo A."/>
            <person name="Nagy L.G."/>
            <person name="Floudas D."/>
            <person name="Copeland A."/>
            <person name="Barry K.W."/>
            <person name="Cichocki N."/>
            <person name="Veneault-Fourrey C."/>
            <person name="LaButti K."/>
            <person name="Lindquist E.A."/>
            <person name="Lipzen A."/>
            <person name="Lundell T."/>
            <person name="Morin E."/>
            <person name="Murat C."/>
            <person name="Riley R."/>
            <person name="Ohm R."/>
            <person name="Sun H."/>
            <person name="Tunlid A."/>
            <person name="Henrissat B."/>
            <person name="Grigoriev I.V."/>
            <person name="Hibbett D.S."/>
            <person name="Martin F."/>
        </authorList>
    </citation>
    <scope>NUCLEOTIDE SEQUENCE [LARGE SCALE GENOMIC DNA]</scope>
    <source>
        <strain evidence="2">UH-Slu-Lm8-n1</strain>
    </source>
</reference>
<dbReference type="InParanoid" id="A0A0D0A2N3"/>
<keyword evidence="2" id="KW-1185">Reference proteome</keyword>
<evidence type="ECO:0000313" key="1">
    <source>
        <dbReference type="EMBL" id="KIK35956.1"/>
    </source>
</evidence>
<evidence type="ECO:0000313" key="2">
    <source>
        <dbReference type="Proteomes" id="UP000054485"/>
    </source>
</evidence>
<organism evidence="1 2">
    <name type="scientific">Suillus luteus UH-Slu-Lm8-n1</name>
    <dbReference type="NCBI Taxonomy" id="930992"/>
    <lineage>
        <taxon>Eukaryota</taxon>
        <taxon>Fungi</taxon>
        <taxon>Dikarya</taxon>
        <taxon>Basidiomycota</taxon>
        <taxon>Agaricomycotina</taxon>
        <taxon>Agaricomycetes</taxon>
        <taxon>Agaricomycetidae</taxon>
        <taxon>Boletales</taxon>
        <taxon>Suillineae</taxon>
        <taxon>Suillaceae</taxon>
        <taxon>Suillus</taxon>
    </lineage>
</organism>
<dbReference type="AlphaFoldDB" id="A0A0D0A2N3"/>
<protein>
    <submittedName>
        <fullName evidence="1">Uncharacterized protein</fullName>
    </submittedName>
</protein>
<dbReference type="EMBL" id="KN835574">
    <property type="protein sequence ID" value="KIK35956.1"/>
    <property type="molecule type" value="Genomic_DNA"/>
</dbReference>
<proteinExistence type="predicted"/>
<gene>
    <name evidence="1" type="ORF">CY34DRAFT_811722</name>
</gene>
<accession>A0A0D0A2N3</accession>
<dbReference type="HOGENOM" id="CLU_2741745_0_0_1"/>
<name>A0A0D0A2N3_9AGAM</name>
<reference evidence="1 2" key="1">
    <citation type="submission" date="2014-04" db="EMBL/GenBank/DDBJ databases">
        <authorList>
            <consortium name="DOE Joint Genome Institute"/>
            <person name="Kuo A."/>
            <person name="Ruytinx J."/>
            <person name="Rineau F."/>
            <person name="Colpaert J."/>
            <person name="Kohler A."/>
            <person name="Nagy L.G."/>
            <person name="Floudas D."/>
            <person name="Copeland A."/>
            <person name="Barry K.W."/>
            <person name="Cichocki N."/>
            <person name="Veneault-Fourrey C."/>
            <person name="LaButti K."/>
            <person name="Lindquist E.A."/>
            <person name="Lipzen A."/>
            <person name="Lundell T."/>
            <person name="Morin E."/>
            <person name="Murat C."/>
            <person name="Sun H."/>
            <person name="Tunlid A."/>
            <person name="Henrissat B."/>
            <person name="Grigoriev I.V."/>
            <person name="Hibbett D.S."/>
            <person name="Martin F."/>
            <person name="Nordberg H.P."/>
            <person name="Cantor M.N."/>
            <person name="Hua S.X."/>
        </authorList>
    </citation>
    <scope>NUCLEOTIDE SEQUENCE [LARGE SCALE GENOMIC DNA]</scope>
    <source>
        <strain evidence="1 2">UH-Slu-Lm8-n1</strain>
    </source>
</reference>
<sequence>MATACDIGISTGVPASIESSIVPAPAIYYPLQHLIGMLQMSGVQMMSRFERVGLGCWRRFKARRNAARASC</sequence>
<dbReference type="Proteomes" id="UP000054485">
    <property type="component" value="Unassembled WGS sequence"/>
</dbReference>